<dbReference type="PANTHER" id="PTHR43792:SF9">
    <property type="entry name" value="RIBOSOMAL-PROTEIN-ALANINE ACETYLTRANSFERASE"/>
    <property type="match status" value="1"/>
</dbReference>
<reference evidence="2 3" key="1">
    <citation type="submission" date="2019-09" db="EMBL/GenBank/DDBJ databases">
        <title>Complete genome sequence of Arachidicoccus sp. B3-10 isolated from apple orchard soil.</title>
        <authorList>
            <person name="Kim H.S."/>
            <person name="Han K.-I."/>
            <person name="Suh M.K."/>
            <person name="Lee K.C."/>
            <person name="Eom M.K."/>
            <person name="Kim J.-S."/>
            <person name="Kang S.W."/>
            <person name="Sin Y."/>
            <person name="Lee J.-S."/>
        </authorList>
    </citation>
    <scope>NUCLEOTIDE SEQUENCE [LARGE SCALE GENOMIC DNA]</scope>
    <source>
        <strain evidence="2 3">B3-10</strain>
    </source>
</reference>
<dbReference type="Proteomes" id="UP000292424">
    <property type="component" value="Chromosome"/>
</dbReference>
<feature type="domain" description="N-acetyltransferase" evidence="1">
    <location>
        <begin position="25"/>
        <end position="173"/>
    </location>
</feature>
<dbReference type="InterPro" id="IPR051531">
    <property type="entry name" value="N-acetyltransferase"/>
</dbReference>
<dbReference type="Pfam" id="PF13302">
    <property type="entry name" value="Acetyltransf_3"/>
    <property type="match status" value="1"/>
</dbReference>
<evidence type="ECO:0000313" key="2">
    <source>
        <dbReference type="EMBL" id="QES88280.1"/>
    </source>
</evidence>
<name>A0A5P2G396_9BACT</name>
<proteinExistence type="predicted"/>
<accession>A0A5P2G396</accession>
<dbReference type="PROSITE" id="PS51186">
    <property type="entry name" value="GNAT"/>
    <property type="match status" value="1"/>
</dbReference>
<dbReference type="OrthoDB" id="9811523at2"/>
<dbReference type="RefSeq" id="WP_131329167.1">
    <property type="nucleotide sequence ID" value="NZ_CP044016.1"/>
</dbReference>
<gene>
    <name evidence="2" type="ORF">E0W69_006225</name>
</gene>
<evidence type="ECO:0000313" key="3">
    <source>
        <dbReference type="Proteomes" id="UP000292424"/>
    </source>
</evidence>
<dbReference type="AlphaFoldDB" id="A0A5P2G396"/>
<protein>
    <submittedName>
        <fullName evidence="2">GNAT family N-acetyltransferase</fullName>
    </submittedName>
</protein>
<dbReference type="InterPro" id="IPR000182">
    <property type="entry name" value="GNAT_dom"/>
</dbReference>
<sequence length="187" mass="22373">MFEKFPTLQTRRLNLIEIKQNHLSDIFQLFSDEKVTEFYNIIRLSKIEEAQKIVDWFHNRYKDNLGIRWGISLKDHNSIIGTIGYNNFTPKHRANIGYDLQSEYWNNGYITEALRTVIKFGFNQLQVNRIEAEVMEGNIISEKVLDKVGFQNEGTLRDWMFWNDKYFNMKMFSLLHSDFVKLENNDM</sequence>
<dbReference type="GO" id="GO:0008999">
    <property type="term" value="F:protein-N-terminal-alanine acetyltransferase activity"/>
    <property type="evidence" value="ECO:0007669"/>
    <property type="project" value="TreeGrafter"/>
</dbReference>
<evidence type="ECO:0000259" key="1">
    <source>
        <dbReference type="PROSITE" id="PS51186"/>
    </source>
</evidence>
<dbReference type="KEGG" id="arac:E0W69_006225"/>
<dbReference type="InterPro" id="IPR016181">
    <property type="entry name" value="Acyl_CoA_acyltransferase"/>
</dbReference>
<dbReference type="EMBL" id="CP044016">
    <property type="protein sequence ID" value="QES88280.1"/>
    <property type="molecule type" value="Genomic_DNA"/>
</dbReference>
<organism evidence="2 3">
    <name type="scientific">Rhizosphaericola mali</name>
    <dbReference type="NCBI Taxonomy" id="2545455"/>
    <lineage>
        <taxon>Bacteria</taxon>
        <taxon>Pseudomonadati</taxon>
        <taxon>Bacteroidota</taxon>
        <taxon>Chitinophagia</taxon>
        <taxon>Chitinophagales</taxon>
        <taxon>Chitinophagaceae</taxon>
        <taxon>Rhizosphaericola</taxon>
    </lineage>
</organism>
<dbReference type="Gene3D" id="3.40.630.30">
    <property type="match status" value="1"/>
</dbReference>
<dbReference type="SUPFAM" id="SSF55729">
    <property type="entry name" value="Acyl-CoA N-acyltransferases (Nat)"/>
    <property type="match status" value="1"/>
</dbReference>
<keyword evidence="2" id="KW-0808">Transferase</keyword>
<keyword evidence="3" id="KW-1185">Reference proteome</keyword>
<dbReference type="GO" id="GO:0005737">
    <property type="term" value="C:cytoplasm"/>
    <property type="evidence" value="ECO:0007669"/>
    <property type="project" value="TreeGrafter"/>
</dbReference>
<dbReference type="PANTHER" id="PTHR43792">
    <property type="entry name" value="GNAT FAMILY, PUTATIVE (AFU_ORTHOLOGUE AFUA_3G00765)-RELATED-RELATED"/>
    <property type="match status" value="1"/>
</dbReference>